<dbReference type="OrthoDB" id="261084at2157"/>
<dbReference type="RefSeq" id="WP_180839584.1">
    <property type="nucleotide sequence ID" value="NZ_CP059154.1"/>
</dbReference>
<evidence type="ECO:0000313" key="3">
    <source>
        <dbReference type="Proteomes" id="UP000510869"/>
    </source>
</evidence>
<dbReference type="Pfam" id="PF07700">
    <property type="entry name" value="HNOB"/>
    <property type="match status" value="1"/>
</dbReference>
<reference evidence="2 3" key="1">
    <citation type="submission" date="2020-07" db="EMBL/GenBank/DDBJ databases">
        <title>Natrinema (YPL30) sp. nov. and Haloterrigena xxxxxx (YPL8) sp. nov., isolated from a salt mine.</title>
        <authorList>
            <person name="Cui H."/>
        </authorList>
    </citation>
    <scope>NUCLEOTIDE SEQUENCE [LARGE SCALE GENOMIC DNA]</scope>
    <source>
        <strain evidence="2 3">YPL13</strain>
    </source>
</reference>
<feature type="domain" description="Heme NO-binding" evidence="1">
    <location>
        <begin position="2"/>
        <end position="161"/>
    </location>
</feature>
<dbReference type="SUPFAM" id="SSF111126">
    <property type="entry name" value="Ligand-binding domain in the NO signalling and Golgi transport"/>
    <property type="match status" value="1"/>
</dbReference>
<organism evidence="2 3">
    <name type="scientific">Natrinema zhouii</name>
    <dbReference type="NCBI Taxonomy" id="1710539"/>
    <lineage>
        <taxon>Archaea</taxon>
        <taxon>Methanobacteriati</taxon>
        <taxon>Methanobacteriota</taxon>
        <taxon>Stenosarchaea group</taxon>
        <taxon>Halobacteria</taxon>
        <taxon>Halobacteriales</taxon>
        <taxon>Natrialbaceae</taxon>
        <taxon>Natrinema</taxon>
    </lineage>
</organism>
<dbReference type="Proteomes" id="UP000510869">
    <property type="component" value="Chromosome"/>
</dbReference>
<name>A0A7D6GN19_9EURY</name>
<gene>
    <name evidence="2" type="ORF">HYG81_10225</name>
</gene>
<dbReference type="KEGG" id="nay:HYG81_10225"/>
<dbReference type="GO" id="GO:0020037">
    <property type="term" value="F:heme binding"/>
    <property type="evidence" value="ECO:0007669"/>
    <property type="project" value="InterPro"/>
</dbReference>
<dbReference type="GeneID" id="56143584"/>
<accession>A0A7D6GN19</accession>
<keyword evidence="3" id="KW-1185">Reference proteome</keyword>
<dbReference type="Gene3D" id="3.90.1520.10">
    <property type="entry name" value="H-NOX domain"/>
    <property type="match status" value="1"/>
</dbReference>
<dbReference type="EMBL" id="CP059154">
    <property type="protein sequence ID" value="QLK24501.1"/>
    <property type="molecule type" value="Genomic_DNA"/>
</dbReference>
<dbReference type="InterPro" id="IPR038158">
    <property type="entry name" value="H-NOX_domain_sf"/>
</dbReference>
<evidence type="ECO:0000313" key="2">
    <source>
        <dbReference type="EMBL" id="QLK24501.1"/>
    </source>
</evidence>
<proteinExistence type="predicted"/>
<sequence length="181" mass="20020">MHGIVHKTLKEYVVDLTDDETWDTIVERAGLEPKLYLPVTHYEDSEIDAILETLSAMATQNRRAIERDFGRTLAPELLSTFGAHFRRDWDLPELLDAFEDVSGNVEGATDGALLPDLSCRHESDAAAIVTYETDRDNRYCGLAHGILEGIVASFDADATVTEPTCVTDGADACQFRVDLES</sequence>
<dbReference type="InterPro" id="IPR011644">
    <property type="entry name" value="Heme_NO-bd"/>
</dbReference>
<dbReference type="AlphaFoldDB" id="A0A7D6GN19"/>
<dbReference type="InterPro" id="IPR024096">
    <property type="entry name" value="NO_sig/Golgi_transp_ligand-bd"/>
</dbReference>
<protein>
    <submittedName>
        <fullName evidence="2">Heme NO-binding domain-containing protein</fullName>
    </submittedName>
</protein>
<evidence type="ECO:0000259" key="1">
    <source>
        <dbReference type="Pfam" id="PF07700"/>
    </source>
</evidence>